<dbReference type="RefSeq" id="WP_341403808.1">
    <property type="nucleotide sequence ID" value="NZ_JBBUKT010000002.1"/>
</dbReference>
<evidence type="ECO:0008006" key="4">
    <source>
        <dbReference type="Google" id="ProtNLM"/>
    </source>
</evidence>
<feature type="region of interest" description="Disordered" evidence="1">
    <location>
        <begin position="141"/>
        <end position="160"/>
    </location>
</feature>
<organism evidence="2 3">
    <name type="scientific">Luteolibacter soli</name>
    <dbReference type="NCBI Taxonomy" id="3135280"/>
    <lineage>
        <taxon>Bacteria</taxon>
        <taxon>Pseudomonadati</taxon>
        <taxon>Verrucomicrobiota</taxon>
        <taxon>Verrucomicrobiia</taxon>
        <taxon>Verrucomicrobiales</taxon>
        <taxon>Verrucomicrobiaceae</taxon>
        <taxon>Luteolibacter</taxon>
    </lineage>
</organism>
<comment type="caution">
    <text evidence="2">The sequence shown here is derived from an EMBL/GenBank/DDBJ whole genome shotgun (WGS) entry which is preliminary data.</text>
</comment>
<protein>
    <recommendedName>
        <fullName evidence="4">Dicarboxylate transport domain-containing protein</fullName>
    </recommendedName>
</protein>
<reference evidence="2 3" key="1">
    <citation type="submission" date="2024-04" db="EMBL/GenBank/DDBJ databases">
        <title>Luteolibacter sp. isolated from soil.</title>
        <authorList>
            <person name="An J."/>
        </authorList>
    </citation>
    <scope>NUCLEOTIDE SEQUENCE [LARGE SCALE GENOMIC DNA]</scope>
    <source>
        <strain evidence="2 3">Y139</strain>
    </source>
</reference>
<dbReference type="EMBL" id="JBBUKT010000002">
    <property type="protein sequence ID" value="MEK7950325.1"/>
    <property type="molecule type" value="Genomic_DNA"/>
</dbReference>
<proteinExistence type="predicted"/>
<dbReference type="Proteomes" id="UP001371305">
    <property type="component" value="Unassembled WGS sequence"/>
</dbReference>
<feature type="compositionally biased region" description="Low complexity" evidence="1">
    <location>
        <begin position="141"/>
        <end position="150"/>
    </location>
</feature>
<evidence type="ECO:0000313" key="3">
    <source>
        <dbReference type="Proteomes" id="UP001371305"/>
    </source>
</evidence>
<feature type="compositionally biased region" description="Pro residues" evidence="1">
    <location>
        <begin position="151"/>
        <end position="160"/>
    </location>
</feature>
<gene>
    <name evidence="2" type="ORF">WKV53_07455</name>
</gene>
<evidence type="ECO:0000256" key="1">
    <source>
        <dbReference type="SAM" id="MobiDB-lite"/>
    </source>
</evidence>
<sequence length="441" mass="46416">MSPFLLLVLANVLLATPWARGYLGRKLSDRIGVETVVGQVTCTPWGGLAVSDLRCLQPPPLRESLKAPLLEVREIRAYPQWNRLLHGEIAASSVRIERPRLALSLEMAASMVSAAASTSPPPVVVAPPPVIAAEAPAASGIAPPQAAAPPNTTPATPPPAPDASIGTAWIEIVDGEGELWLSGVRLASLHGGEGKIPFSGAPAFSKFQLRELELLGRNLGHDLALPLSWRAPELRCNTGEVQLADLQVKLSAAVGVMPGVPFAVDIVVPKQEAHGDRWLEHIKPAAGQFEARLQGVGLMRHPSTWQGLAAATAGTVTMQLGEQAMAFDEGRASMVLQGGVLQCPDVRLTGERASFLGNGQLRSDGQGTGVLRVVVPPDTAAAWTQRLTIGDRAPVFAPLETPDRMFIDLRWVPYLGGQGIELGAGGPIVPAGEVFKLLSGG</sequence>
<evidence type="ECO:0000313" key="2">
    <source>
        <dbReference type="EMBL" id="MEK7950325.1"/>
    </source>
</evidence>
<keyword evidence="3" id="KW-1185">Reference proteome</keyword>
<accession>A0ABU9AUJ3</accession>
<name>A0ABU9AUJ3_9BACT</name>